<evidence type="ECO:0000313" key="2">
    <source>
        <dbReference type="Proteomes" id="UP001164929"/>
    </source>
</evidence>
<comment type="caution">
    <text evidence="1">The sequence shown here is derived from an EMBL/GenBank/DDBJ whole genome shotgun (WGS) entry which is preliminary data.</text>
</comment>
<reference evidence="1" key="1">
    <citation type="journal article" date="2023" name="Mol. Ecol. Resour.">
        <title>Chromosome-level genome assembly of a triploid poplar Populus alba 'Berolinensis'.</title>
        <authorList>
            <person name="Chen S."/>
            <person name="Yu Y."/>
            <person name="Wang X."/>
            <person name="Wang S."/>
            <person name="Zhang T."/>
            <person name="Zhou Y."/>
            <person name="He R."/>
            <person name="Meng N."/>
            <person name="Wang Y."/>
            <person name="Liu W."/>
            <person name="Liu Z."/>
            <person name="Liu J."/>
            <person name="Guo Q."/>
            <person name="Huang H."/>
            <person name="Sederoff R.R."/>
            <person name="Wang G."/>
            <person name="Qu G."/>
            <person name="Chen S."/>
        </authorList>
    </citation>
    <scope>NUCLEOTIDE SEQUENCE</scope>
    <source>
        <strain evidence="1">SC-2020</strain>
    </source>
</reference>
<protein>
    <submittedName>
        <fullName evidence="1">Uncharacterized protein</fullName>
    </submittedName>
</protein>
<organism evidence="1 2">
    <name type="scientific">Populus alba x Populus x berolinensis</name>
    <dbReference type="NCBI Taxonomy" id="444605"/>
    <lineage>
        <taxon>Eukaryota</taxon>
        <taxon>Viridiplantae</taxon>
        <taxon>Streptophyta</taxon>
        <taxon>Embryophyta</taxon>
        <taxon>Tracheophyta</taxon>
        <taxon>Spermatophyta</taxon>
        <taxon>Magnoliopsida</taxon>
        <taxon>eudicotyledons</taxon>
        <taxon>Gunneridae</taxon>
        <taxon>Pentapetalae</taxon>
        <taxon>rosids</taxon>
        <taxon>fabids</taxon>
        <taxon>Malpighiales</taxon>
        <taxon>Salicaceae</taxon>
        <taxon>Saliceae</taxon>
        <taxon>Populus</taxon>
    </lineage>
</organism>
<dbReference type="AlphaFoldDB" id="A0AAD6WB51"/>
<gene>
    <name evidence="1" type="ORF">NC653_005584</name>
</gene>
<proteinExistence type="predicted"/>
<keyword evidence="2" id="KW-1185">Reference proteome</keyword>
<dbReference type="EMBL" id="JAQIZT010000002">
    <property type="protein sequence ID" value="KAJ7006275.1"/>
    <property type="molecule type" value="Genomic_DNA"/>
</dbReference>
<sequence length="45" mass="5061">MAAWGLKPPLGSRMGCDELYRSDLADRQKLDRDGFPLKIVRVVDA</sequence>
<accession>A0AAD6WB51</accession>
<name>A0AAD6WB51_9ROSI</name>
<evidence type="ECO:0000313" key="1">
    <source>
        <dbReference type="EMBL" id="KAJ7006275.1"/>
    </source>
</evidence>
<dbReference type="Proteomes" id="UP001164929">
    <property type="component" value="Chromosome 2"/>
</dbReference>